<evidence type="ECO:0000313" key="2">
    <source>
        <dbReference type="EMBL" id="PON68490.1"/>
    </source>
</evidence>
<keyword evidence="3" id="KW-1185">Reference proteome</keyword>
<dbReference type="EMBL" id="JXTB01000062">
    <property type="protein sequence ID" value="PON68490.1"/>
    <property type="molecule type" value="Genomic_DNA"/>
</dbReference>
<sequence>GENTTSEDRFWEISDNLEVANTNLPLFEYLPENARNSPTSETANPTSETTTIPTNGPPLPLKP</sequence>
<feature type="non-terminal residue" evidence="2">
    <location>
        <position position="1"/>
    </location>
</feature>
<evidence type="ECO:0000313" key="3">
    <source>
        <dbReference type="Proteomes" id="UP000237105"/>
    </source>
</evidence>
<proteinExistence type="predicted"/>
<comment type="caution">
    <text evidence="2">The sequence shown here is derived from an EMBL/GenBank/DDBJ whole genome shotgun (WGS) entry which is preliminary data.</text>
</comment>
<feature type="compositionally biased region" description="Polar residues" evidence="1">
    <location>
        <begin position="34"/>
        <end position="54"/>
    </location>
</feature>
<reference evidence="3" key="1">
    <citation type="submission" date="2016-06" db="EMBL/GenBank/DDBJ databases">
        <title>Parallel loss of symbiosis genes in relatives of nitrogen-fixing non-legume Parasponia.</title>
        <authorList>
            <person name="Van Velzen R."/>
            <person name="Holmer R."/>
            <person name="Bu F."/>
            <person name="Rutten L."/>
            <person name="Van Zeijl A."/>
            <person name="Liu W."/>
            <person name="Santuari L."/>
            <person name="Cao Q."/>
            <person name="Sharma T."/>
            <person name="Shen D."/>
            <person name="Roswanjaya Y."/>
            <person name="Wardhani T."/>
            <person name="Kalhor M.S."/>
            <person name="Jansen J."/>
            <person name="Van den Hoogen J."/>
            <person name="Gungor B."/>
            <person name="Hartog M."/>
            <person name="Hontelez J."/>
            <person name="Verver J."/>
            <person name="Yang W.-C."/>
            <person name="Schijlen E."/>
            <person name="Repin R."/>
            <person name="Schilthuizen M."/>
            <person name="Schranz E."/>
            <person name="Heidstra R."/>
            <person name="Miyata K."/>
            <person name="Fedorova E."/>
            <person name="Kohlen W."/>
            <person name="Bisseling T."/>
            <person name="Smit S."/>
            <person name="Geurts R."/>
        </authorList>
    </citation>
    <scope>NUCLEOTIDE SEQUENCE [LARGE SCALE GENOMIC DNA]</scope>
    <source>
        <strain evidence="3">cv. WU1-14</strain>
    </source>
</reference>
<evidence type="ECO:0000256" key="1">
    <source>
        <dbReference type="SAM" id="MobiDB-lite"/>
    </source>
</evidence>
<dbReference type="OrthoDB" id="10329681at2759"/>
<feature type="region of interest" description="Disordered" evidence="1">
    <location>
        <begin position="31"/>
        <end position="63"/>
    </location>
</feature>
<dbReference type="AlphaFoldDB" id="A0A2P5D5A8"/>
<name>A0A2P5D5A8_PARAD</name>
<dbReference type="Proteomes" id="UP000237105">
    <property type="component" value="Unassembled WGS sequence"/>
</dbReference>
<protein>
    <submittedName>
        <fullName evidence="2">Uncharacterized protein</fullName>
    </submittedName>
</protein>
<organism evidence="2 3">
    <name type="scientific">Parasponia andersonii</name>
    <name type="common">Sponia andersonii</name>
    <dbReference type="NCBI Taxonomy" id="3476"/>
    <lineage>
        <taxon>Eukaryota</taxon>
        <taxon>Viridiplantae</taxon>
        <taxon>Streptophyta</taxon>
        <taxon>Embryophyta</taxon>
        <taxon>Tracheophyta</taxon>
        <taxon>Spermatophyta</taxon>
        <taxon>Magnoliopsida</taxon>
        <taxon>eudicotyledons</taxon>
        <taxon>Gunneridae</taxon>
        <taxon>Pentapetalae</taxon>
        <taxon>rosids</taxon>
        <taxon>fabids</taxon>
        <taxon>Rosales</taxon>
        <taxon>Cannabaceae</taxon>
        <taxon>Parasponia</taxon>
    </lineage>
</organism>
<accession>A0A2P5D5A8</accession>
<gene>
    <name evidence="2" type="ORF">PanWU01x14_094610</name>
</gene>